<dbReference type="InterPro" id="IPR006204">
    <property type="entry name" value="GHMP_kinase_N_dom"/>
</dbReference>
<dbReference type="Pfam" id="PF00288">
    <property type="entry name" value="GHMP_kinases_N"/>
    <property type="match status" value="1"/>
</dbReference>
<accession>A0A1E1X3Z0</accession>
<dbReference type="InterPro" id="IPR036554">
    <property type="entry name" value="GHMP_kinase_C_sf"/>
</dbReference>
<feature type="domain" description="GHMP kinase N-terminal" evidence="5">
    <location>
        <begin position="825"/>
        <end position="900"/>
    </location>
</feature>
<dbReference type="GO" id="GO:0050201">
    <property type="term" value="F:fucokinase activity"/>
    <property type="evidence" value="ECO:0007669"/>
    <property type="project" value="TreeGrafter"/>
</dbReference>
<evidence type="ECO:0000259" key="6">
    <source>
        <dbReference type="Pfam" id="PF07959"/>
    </source>
</evidence>
<dbReference type="AlphaFoldDB" id="A0A1E1X3Z0"/>
<keyword evidence="1" id="KW-0808">Transferase</keyword>
<organism evidence="7">
    <name type="scientific">Amblyomma aureolatum</name>
    <dbReference type="NCBI Taxonomy" id="187763"/>
    <lineage>
        <taxon>Eukaryota</taxon>
        <taxon>Metazoa</taxon>
        <taxon>Ecdysozoa</taxon>
        <taxon>Arthropoda</taxon>
        <taxon>Chelicerata</taxon>
        <taxon>Arachnida</taxon>
        <taxon>Acari</taxon>
        <taxon>Parasitiformes</taxon>
        <taxon>Ixodida</taxon>
        <taxon>Ixodoidea</taxon>
        <taxon>Ixodidae</taxon>
        <taxon>Amblyomminae</taxon>
        <taxon>Amblyomma</taxon>
    </lineage>
</organism>
<dbReference type="PANTHER" id="PTHR32463">
    <property type="entry name" value="L-FUCOSE KINASE"/>
    <property type="match status" value="1"/>
</dbReference>
<evidence type="ECO:0000256" key="1">
    <source>
        <dbReference type="ARBA" id="ARBA00022679"/>
    </source>
</evidence>
<keyword evidence="2" id="KW-0547">Nucleotide-binding</keyword>
<dbReference type="InterPro" id="IPR020568">
    <property type="entry name" value="Ribosomal_Su5_D2-typ_SF"/>
</dbReference>
<evidence type="ECO:0000259" key="5">
    <source>
        <dbReference type="Pfam" id="PF00288"/>
    </source>
</evidence>
<evidence type="ECO:0000256" key="4">
    <source>
        <dbReference type="ARBA" id="ARBA00022840"/>
    </source>
</evidence>
<dbReference type="SUPFAM" id="SSF54211">
    <property type="entry name" value="Ribosomal protein S5 domain 2-like"/>
    <property type="match status" value="1"/>
</dbReference>
<keyword evidence="3 7" id="KW-0418">Kinase</keyword>
<dbReference type="GO" id="GO:0042352">
    <property type="term" value="P:GDP-L-fucose salvage"/>
    <property type="evidence" value="ECO:0007669"/>
    <property type="project" value="TreeGrafter"/>
</dbReference>
<name>A0A1E1X3Z0_9ACAR</name>
<evidence type="ECO:0000313" key="7">
    <source>
        <dbReference type="EMBL" id="JAT93989.1"/>
    </source>
</evidence>
<reference evidence="7" key="1">
    <citation type="journal article" date="2017" name="Front. Cell. Infect. Microbiol.">
        <title>The Distinct Transcriptional Response of the Midgut of Amblyomma sculptum and Amblyomma aureolatum Ticks to Rickettsia rickettsii Correlates to Their Differences in Susceptibility to Infection.</title>
        <authorList>
            <person name="Martins L.A."/>
            <person name="Galletti M.F.B.M."/>
            <person name="Ribeiro J.M."/>
            <person name="Fujita A."/>
            <person name="Costa F.B."/>
            <person name="Labruna M.B."/>
            <person name="Daffre S."/>
            <person name="Fogaca A.C."/>
        </authorList>
    </citation>
    <scope>NUCLEOTIDE SEQUENCE</scope>
</reference>
<protein>
    <submittedName>
        <fullName evidence="7">Putative l-fucose kinase</fullName>
    </submittedName>
</protein>
<proteinExistence type="evidence at transcript level"/>
<dbReference type="SUPFAM" id="SSF55060">
    <property type="entry name" value="GHMP Kinase, C-terminal domain"/>
    <property type="match status" value="1"/>
</dbReference>
<evidence type="ECO:0000256" key="2">
    <source>
        <dbReference type="ARBA" id="ARBA00022741"/>
    </source>
</evidence>
<dbReference type="InterPro" id="IPR012887">
    <property type="entry name" value="GDP_fucose_pyrophosphorylase"/>
</dbReference>
<dbReference type="PRINTS" id="PR00959">
    <property type="entry name" value="MEVGALKINASE"/>
</dbReference>
<keyword evidence="4" id="KW-0067">ATP-binding</keyword>
<dbReference type="InterPro" id="IPR052203">
    <property type="entry name" value="GHMP_Kinase-Related"/>
</dbReference>
<evidence type="ECO:0000256" key="3">
    <source>
        <dbReference type="ARBA" id="ARBA00022777"/>
    </source>
</evidence>
<dbReference type="PANTHER" id="PTHR32463:SF0">
    <property type="entry name" value="L-FUCOSE KINASE"/>
    <property type="match status" value="1"/>
</dbReference>
<dbReference type="GO" id="GO:0005524">
    <property type="term" value="F:ATP binding"/>
    <property type="evidence" value="ECO:0007669"/>
    <property type="project" value="UniProtKB-KW"/>
</dbReference>
<dbReference type="Pfam" id="PF07959">
    <property type="entry name" value="Fucose_pyrophosphorylase"/>
    <property type="match status" value="1"/>
</dbReference>
<sequence>MWNFDCIVVTCSSLKWATAIEAELRILQARNIISESVKILTVEDPASNIGSGAATLNALLVVTEFLSAHNGFTVVSPDVLDKSRILILHHSREYALEPCGKAFMSIPEIHAASIDQITGRSTNLENLLNVVSQMQENGPPGVWVCSTDMILTCRDVAVNWCCVKDCLLICSASDPDYATNHGAVMVNSDGVVSSILYCGALEALHNYTRPDGTVLVVSGMVFFSAELAESLLALHSMSPLDCCTYMGVDSGAEPMQMSLFFDLLVAMAADVSQDSFVSGQCGRWYDKKFCLEKTELAQRARNHIWNELSPYSMSAYILGDKPSHRYLSNDITGRQHSELLINRASSEMLHHAALDVSGKRIGERSILMNTFIRCESCCIGSSSLLKDCHLEASKVVIGNNCYINGLTVNVKDEALVIPANTCILQYEIHLENFNTALPVVITFGVDEHLGVPFAEEEFRVCKCTLQEFCALASVTKDVLWPTSTTQLGQQQDCLMTAKLFTCGQESFRDALHLVNTTQSQEHMDEWKKCSRLSLVDVLVHQSLKDQFHKCWNIFFRVASYIIEKTLLEKSDVLITPYMNAACACGREADLIAVLDSVAEGEEASKDPAIASRAFSCIADFLGAMAGNAGGLRSGPGGNKSWMCAFQLLMEGQVQKGALALKQERLKWMDHPDRMMRAARHYEGALQVLIRKAVHTAEKYIITTPASQLPPFEVWAVAECPARMDLFGGWTDTPPICYELGGSVINIAVLIDGQKPIGAKARRLHEPHIVITLLHDLVPEKVEITSIEDLLDYSQPGARGALLKACLVGSGVVQIDNKNKLSEQLLARHSGGIELQSWSKLPQGSGLGTSSILAAAIVSALWTAVGQTFDKQAVIHCVLHVEQLLTTGGGWQDQVGGVTGGLVHGSSEPHLPLHVDVEVLPLSLEFCHHLSSHFLLLYTGKVRLAKNLLQTVIRNWYTRDTKVVSCFKELLHLCKTSVKESFLKGDLKEIGKWLDHYWQLKKMLAVGCEPSFVARLMGLLKPYVHGQLLLGAGGGGFLCALTKEPCQAGFIQRLLDRSQGMSKVTVHKVEVDMTGLRLSIGTANVELVSSMHPC</sequence>
<dbReference type="EMBL" id="GFAC01005199">
    <property type="protein sequence ID" value="JAT93989.1"/>
    <property type="molecule type" value="mRNA"/>
</dbReference>
<dbReference type="Gene3D" id="3.30.230.120">
    <property type="match status" value="1"/>
</dbReference>
<feature type="domain" description="GDP-fucose pyrophosphorylase" evidence="6">
    <location>
        <begin position="78"/>
        <end position="502"/>
    </location>
</feature>